<dbReference type="RefSeq" id="WP_071407231.1">
    <property type="nucleotide sequence ID" value="NZ_VKDK01000003.1"/>
</dbReference>
<accession>A0A553G201</accession>
<dbReference type="NCBIfam" id="NF040618">
    <property type="entry name" value="PPA1309_fam"/>
    <property type="match status" value="1"/>
</dbReference>
<sequence>MSSQPSSQPAVHRALNKAMREAVDFIHAEGWDAPPTLFALVPTELVAAQLGDVDDSSPLTLVVQELPEGIEPGSEHLADYVSRLAWPQEIAGVILAQEITFKDTSDAALADARPARLFSGVLRATAMDGSSADGATEFEENGAELTLLQLRPTEEELAEAGPFAEDDIQLRGGPNVAPGVIAALRYGLEQDPEEIL</sequence>
<evidence type="ECO:0000313" key="1">
    <source>
        <dbReference type="EMBL" id="TRX63513.1"/>
    </source>
</evidence>
<protein>
    <submittedName>
        <fullName evidence="1">Uncharacterized protein</fullName>
    </submittedName>
</protein>
<name>A0A553G201_9CORY</name>
<keyword evidence="2" id="KW-1185">Reference proteome</keyword>
<evidence type="ECO:0000313" key="2">
    <source>
        <dbReference type="Proteomes" id="UP000320443"/>
    </source>
</evidence>
<dbReference type="EMBL" id="VKDK01000003">
    <property type="protein sequence ID" value="TRX63513.1"/>
    <property type="molecule type" value="Genomic_DNA"/>
</dbReference>
<organism evidence="1 2">
    <name type="scientific">Corynebacterium hiratae</name>
    <dbReference type="NCBI Taxonomy" id="3139423"/>
    <lineage>
        <taxon>Bacteria</taxon>
        <taxon>Bacillati</taxon>
        <taxon>Actinomycetota</taxon>
        <taxon>Actinomycetes</taxon>
        <taxon>Mycobacteriales</taxon>
        <taxon>Corynebacteriaceae</taxon>
        <taxon>Corynebacterium</taxon>
    </lineage>
</organism>
<reference evidence="1 2" key="1">
    <citation type="submission" date="2019-07" db="EMBL/GenBank/DDBJ databases">
        <title>Draft genome of C. aurimucosum strain 2274.</title>
        <authorList>
            <person name="Pacheco L.G.C."/>
            <person name="Aguiar E.R.G.R."/>
            <person name="Santos C.S."/>
            <person name="Rocha D.J.P.G."/>
            <person name="Sant'Anna L.O."/>
            <person name="Mattos-Guaraldi A.L."/>
            <person name="Santos L.S."/>
        </authorList>
    </citation>
    <scope>NUCLEOTIDE SEQUENCE [LARGE SCALE GENOMIC DNA]</scope>
    <source>
        <strain evidence="1 2">2274</strain>
    </source>
</reference>
<dbReference type="AlphaFoldDB" id="A0A553G201"/>
<proteinExistence type="predicted"/>
<comment type="caution">
    <text evidence="1">The sequence shown here is derived from an EMBL/GenBank/DDBJ whole genome shotgun (WGS) entry which is preliminary data.</text>
</comment>
<dbReference type="Proteomes" id="UP000320443">
    <property type="component" value="Unassembled WGS sequence"/>
</dbReference>
<gene>
    <name evidence="1" type="ORF">FNY97_03660</name>
</gene>
<dbReference type="InterPro" id="IPR047681">
    <property type="entry name" value="PPA1309-like"/>
</dbReference>